<evidence type="ECO:0000256" key="6">
    <source>
        <dbReference type="ARBA" id="ARBA00023306"/>
    </source>
</evidence>
<feature type="region of interest" description="Disordered" evidence="7">
    <location>
        <begin position="276"/>
        <end position="300"/>
    </location>
</feature>
<feature type="region of interest" description="Disordered" evidence="7">
    <location>
        <begin position="1"/>
        <end position="52"/>
    </location>
</feature>
<reference evidence="10 11" key="1">
    <citation type="submission" date="2020-04" db="EMBL/GenBank/DDBJ databases">
        <title>Chromosome-level genome assembly of a cyprinid fish Onychostoma macrolepis by integration of Nanopore Sequencing, Bionano and Hi-C technology.</title>
        <authorList>
            <person name="Wang D."/>
        </authorList>
    </citation>
    <scope>NUCLEOTIDE SEQUENCE [LARGE SCALE GENOMIC DNA]</scope>
    <source>
        <strain evidence="10">SWU-2019</strain>
        <tissue evidence="10">Muscle</tissue>
    </source>
</reference>
<dbReference type="Proteomes" id="UP000579812">
    <property type="component" value="Unassembled WGS sequence"/>
</dbReference>
<keyword evidence="4" id="KW-0238">DNA-binding</keyword>
<evidence type="ECO:0000313" key="11">
    <source>
        <dbReference type="Proteomes" id="UP000579812"/>
    </source>
</evidence>
<keyword evidence="6" id="KW-0131">Cell cycle</keyword>
<dbReference type="PANTHER" id="PTHR46833:SF1">
    <property type="entry name" value="TELOMERIC REPEAT-BINDING FACTOR 2"/>
    <property type="match status" value="1"/>
</dbReference>
<dbReference type="GO" id="GO:0042803">
    <property type="term" value="F:protein homodimerization activity"/>
    <property type="evidence" value="ECO:0007669"/>
    <property type="project" value="InterPro"/>
</dbReference>
<accession>A0A7J6D4G9</accession>
<dbReference type="GO" id="GO:0070187">
    <property type="term" value="C:shelterin complex"/>
    <property type="evidence" value="ECO:0007669"/>
    <property type="project" value="TreeGrafter"/>
</dbReference>
<feature type="compositionally biased region" description="Basic residues" evidence="7">
    <location>
        <begin position="473"/>
        <end position="485"/>
    </location>
</feature>
<evidence type="ECO:0000259" key="8">
    <source>
        <dbReference type="PROSITE" id="PS50090"/>
    </source>
</evidence>
<dbReference type="PROSITE" id="PS51294">
    <property type="entry name" value="HTH_MYB"/>
    <property type="match status" value="1"/>
</dbReference>
<feature type="compositionally biased region" description="Acidic residues" evidence="7">
    <location>
        <begin position="380"/>
        <end position="398"/>
    </location>
</feature>
<dbReference type="GO" id="GO:0098505">
    <property type="term" value="F:G-rich strand telomeric DNA binding"/>
    <property type="evidence" value="ECO:0007669"/>
    <property type="project" value="TreeGrafter"/>
</dbReference>
<keyword evidence="3" id="KW-0779">Telomere</keyword>
<dbReference type="Gene3D" id="1.10.10.60">
    <property type="entry name" value="Homeodomain-like"/>
    <property type="match status" value="1"/>
</dbReference>
<keyword evidence="2" id="KW-0158">Chromosome</keyword>
<dbReference type="GO" id="GO:0070198">
    <property type="term" value="P:protein localization to chromosome, telomeric region"/>
    <property type="evidence" value="ECO:0007669"/>
    <property type="project" value="TreeGrafter"/>
</dbReference>
<dbReference type="GO" id="GO:0003691">
    <property type="term" value="F:double-stranded telomeric DNA binding"/>
    <property type="evidence" value="ECO:0007669"/>
    <property type="project" value="TreeGrafter"/>
</dbReference>
<evidence type="ECO:0000256" key="7">
    <source>
        <dbReference type="SAM" id="MobiDB-lite"/>
    </source>
</evidence>
<feature type="compositionally biased region" description="Low complexity" evidence="7">
    <location>
        <begin position="531"/>
        <end position="548"/>
    </location>
</feature>
<evidence type="ECO:0000256" key="5">
    <source>
        <dbReference type="ARBA" id="ARBA00023242"/>
    </source>
</evidence>
<feature type="compositionally biased region" description="Polar residues" evidence="7">
    <location>
        <begin position="432"/>
        <end position="446"/>
    </location>
</feature>
<feature type="compositionally biased region" description="Low complexity" evidence="7">
    <location>
        <begin position="724"/>
        <end position="739"/>
    </location>
</feature>
<feature type="compositionally biased region" description="Basic and acidic residues" evidence="7">
    <location>
        <begin position="1"/>
        <end position="16"/>
    </location>
</feature>
<dbReference type="InterPro" id="IPR013867">
    <property type="entry name" value="Telomere_rpt-bd_fac_dimer_dom"/>
</dbReference>
<dbReference type="CDD" id="cd11660">
    <property type="entry name" value="SANT_TRF"/>
    <property type="match status" value="1"/>
</dbReference>
<dbReference type="InterPro" id="IPR001005">
    <property type="entry name" value="SANT/Myb"/>
</dbReference>
<organism evidence="10 11">
    <name type="scientific">Onychostoma macrolepis</name>
    <dbReference type="NCBI Taxonomy" id="369639"/>
    <lineage>
        <taxon>Eukaryota</taxon>
        <taxon>Metazoa</taxon>
        <taxon>Chordata</taxon>
        <taxon>Craniata</taxon>
        <taxon>Vertebrata</taxon>
        <taxon>Euteleostomi</taxon>
        <taxon>Actinopterygii</taxon>
        <taxon>Neopterygii</taxon>
        <taxon>Teleostei</taxon>
        <taxon>Ostariophysi</taxon>
        <taxon>Cypriniformes</taxon>
        <taxon>Cyprinidae</taxon>
        <taxon>Acrossocheilinae</taxon>
        <taxon>Onychostoma</taxon>
    </lineage>
</organism>
<dbReference type="SUPFAM" id="SSF63600">
    <property type="entry name" value="Telomeric repeat binding factor (TRF) dimerisation domain"/>
    <property type="match status" value="1"/>
</dbReference>
<comment type="caution">
    <text evidence="10">The sequence shown here is derived from an EMBL/GenBank/DDBJ whole genome shotgun (WGS) entry which is preliminary data.</text>
</comment>
<protein>
    <recommendedName>
        <fullName evidence="12">Telomeric repeat-binding factor 2</fullName>
    </recommendedName>
</protein>
<sequence>MAAPPAEREARRDHPQIRASARRQPRRPGAGAQTHRGLSAEAAPAAAPRPLPLCEQRGKRADESLVRMSESAGKARSLSDEQIINRWGFDYYVFKALSAFRDADYTAFTHFTSIIENLVVRPVDGHSDMIVKLRCMQFLSRINNGDKLDLTFEEPKTPLESALSVLESICRDMSVPQREQQRVTQAIIETLIMVCIRGGEFARAEEVLLTHFSDAADSAGKKKLLLSLIRRRRSSHSVLQLSSYADFKQDMLDFIERLYRVPEPFLLQMLKRSGHPSVRSEPVTSSSQDRQKTSTAAEDHGVVPPAARLSLRSLRQVYGVLRERYAVSVSFTQLQHELEEEEESPEPAGPELHLALSETPLDRESQLPYAGMTISRLVQEDDSQLSDEEEEEEEEEEAQISSPHRIVVPSGPDSDDPEVQTRPSSPPPARHTSPQNHNSETSSAQICTPARHSRRSDTHSSETSSAQICTPTRHSRRSDTRKRNRTVLSSDVESEDHAASPPSSRRSSRHQQQQKSDHSESECVMMEVQCSSAQVSSPARPSSRSPAVKDTHKKHRIVLSSDVESEDHAASPSSSRRSSRHQHQQKSDHSVGESAPDSTPARPSSPASVRRSDRETHKKHRIVLSSDVESEDHAASPSSSRRSSRHKHQQKSDHSVGESAPDSTPARPSSPASVRRSDRDTHKKHRIVLSSDVESEDHAASPSSSRRSSRHKHQQKSDHSVGESAPVSTPARPSSPASVRRSDRDTQDQSSECEMEVEDGGSSVQHSTPARPSSRRSAADTPEQNRSVIVSSESEDHSSSPAAQTHRRRSSSPSSGGAHRRRRARWQDVSGTHENWSDEESLFSATSGRSSKKCSRKMWTVQESEWLKEGVQRFGAGHWEKIRSAFPFTGRTAVNLKDRWRTMLKLRLV</sequence>
<dbReference type="GO" id="GO:0005654">
    <property type="term" value="C:nucleoplasm"/>
    <property type="evidence" value="ECO:0007669"/>
    <property type="project" value="UniProtKB-ARBA"/>
</dbReference>
<dbReference type="GO" id="GO:0032208">
    <property type="term" value="P:negative regulation of telomere maintenance via recombination"/>
    <property type="evidence" value="ECO:0007669"/>
    <property type="project" value="TreeGrafter"/>
</dbReference>
<feature type="compositionally biased region" description="Low complexity" evidence="7">
    <location>
        <begin position="594"/>
        <end position="609"/>
    </location>
</feature>
<feature type="domain" description="Myb-like" evidence="8">
    <location>
        <begin position="851"/>
        <end position="904"/>
    </location>
</feature>
<dbReference type="Pfam" id="PF00249">
    <property type="entry name" value="Myb_DNA-binding"/>
    <property type="match status" value="1"/>
</dbReference>
<dbReference type="SMART" id="SM00717">
    <property type="entry name" value="SANT"/>
    <property type="match status" value="1"/>
</dbReference>
<dbReference type="GO" id="GO:0031627">
    <property type="term" value="P:telomeric loop formation"/>
    <property type="evidence" value="ECO:0007669"/>
    <property type="project" value="TreeGrafter"/>
</dbReference>
<feature type="domain" description="HTH myb-type" evidence="9">
    <location>
        <begin position="851"/>
        <end position="908"/>
    </location>
</feature>
<dbReference type="GO" id="GO:0061820">
    <property type="term" value="P:telomeric D-loop disassembly"/>
    <property type="evidence" value="ECO:0007669"/>
    <property type="project" value="TreeGrafter"/>
</dbReference>
<proteinExistence type="predicted"/>
<keyword evidence="5" id="KW-0539">Nucleus</keyword>
<evidence type="ECO:0000259" key="9">
    <source>
        <dbReference type="PROSITE" id="PS51294"/>
    </source>
</evidence>
<feature type="compositionally biased region" description="Low complexity" evidence="7">
    <location>
        <begin position="659"/>
        <end position="674"/>
    </location>
</feature>
<feature type="compositionally biased region" description="Basic and acidic residues" evidence="7">
    <location>
        <begin position="289"/>
        <end position="300"/>
    </location>
</feature>
<feature type="region of interest" description="Disordered" evidence="7">
    <location>
        <begin position="379"/>
        <end position="845"/>
    </location>
</feature>
<evidence type="ECO:0000256" key="2">
    <source>
        <dbReference type="ARBA" id="ARBA00022454"/>
    </source>
</evidence>
<evidence type="ECO:0000256" key="3">
    <source>
        <dbReference type="ARBA" id="ARBA00022895"/>
    </source>
</evidence>
<dbReference type="GO" id="GO:0003720">
    <property type="term" value="F:telomerase activity"/>
    <property type="evidence" value="ECO:0007669"/>
    <property type="project" value="TreeGrafter"/>
</dbReference>
<evidence type="ECO:0008006" key="12">
    <source>
        <dbReference type="Google" id="ProtNLM"/>
    </source>
</evidence>
<dbReference type="Gene3D" id="1.25.40.210">
    <property type="entry name" value="Telomere repeat-binding factor, dimerisation domain"/>
    <property type="match status" value="1"/>
</dbReference>
<evidence type="ECO:0000256" key="4">
    <source>
        <dbReference type="ARBA" id="ARBA00023125"/>
    </source>
</evidence>
<dbReference type="PROSITE" id="PS50090">
    <property type="entry name" value="MYB_LIKE"/>
    <property type="match status" value="1"/>
</dbReference>
<dbReference type="AlphaFoldDB" id="A0A7J6D4G9"/>
<dbReference type="InterPro" id="IPR009057">
    <property type="entry name" value="Homeodomain-like_sf"/>
</dbReference>
<feature type="compositionally biased region" description="Polar residues" evidence="7">
    <location>
        <begin position="461"/>
        <end position="472"/>
    </location>
</feature>
<dbReference type="SUPFAM" id="SSF46689">
    <property type="entry name" value="Homeodomain-like"/>
    <property type="match status" value="1"/>
</dbReference>
<evidence type="ECO:0000313" key="10">
    <source>
        <dbReference type="EMBL" id="KAF4114130.1"/>
    </source>
</evidence>
<dbReference type="InterPro" id="IPR030657">
    <property type="entry name" value="TERF2"/>
</dbReference>
<feature type="compositionally biased region" description="Low complexity" evidence="7">
    <location>
        <begin position="499"/>
        <end position="514"/>
    </location>
</feature>
<evidence type="ECO:0000256" key="1">
    <source>
        <dbReference type="ARBA" id="ARBA00004574"/>
    </source>
</evidence>
<dbReference type="PANTHER" id="PTHR46833">
    <property type="entry name" value="TELOMERIC REPEAT-BINDING FACTOR 2 TERF2"/>
    <property type="match status" value="1"/>
</dbReference>
<dbReference type="EMBL" id="JAAMOB010000004">
    <property type="protein sequence ID" value="KAF4114130.1"/>
    <property type="molecule type" value="Genomic_DNA"/>
</dbReference>
<comment type="subcellular location">
    <subcellularLocation>
        <location evidence="1">Chromosome</location>
        <location evidence="1">Telomere</location>
    </subcellularLocation>
</comment>
<dbReference type="Pfam" id="PF08558">
    <property type="entry name" value="TRF"/>
    <property type="match status" value="1"/>
</dbReference>
<dbReference type="InterPro" id="IPR036507">
    <property type="entry name" value="Telomere_rpt-bd_fac_dimer_sf"/>
</dbReference>
<dbReference type="InterPro" id="IPR017930">
    <property type="entry name" value="Myb_dom"/>
</dbReference>
<gene>
    <name evidence="10" type="ORF">G5714_004353</name>
</gene>
<dbReference type="GO" id="GO:0031848">
    <property type="term" value="P:protection from non-homologous end joining at telomere"/>
    <property type="evidence" value="ECO:0007669"/>
    <property type="project" value="InterPro"/>
</dbReference>
<name>A0A7J6D4G9_9TELE</name>
<dbReference type="GO" id="GO:0032210">
    <property type="term" value="P:regulation of telomere maintenance via telomerase"/>
    <property type="evidence" value="ECO:0007669"/>
    <property type="project" value="TreeGrafter"/>
</dbReference>
<dbReference type="GO" id="GO:1905839">
    <property type="term" value="P:negative regulation of telomeric D-loop disassembly"/>
    <property type="evidence" value="ECO:0007669"/>
    <property type="project" value="TreeGrafter"/>
</dbReference>
<keyword evidence="11" id="KW-1185">Reference proteome</keyword>